<protein>
    <submittedName>
        <fullName evidence="2">Uncharacterized protein</fullName>
    </submittedName>
</protein>
<name>A0A9W8J6Y3_9AGAR</name>
<dbReference type="AlphaFoldDB" id="A0A9W8J6Y3"/>
<feature type="compositionally biased region" description="Basic and acidic residues" evidence="1">
    <location>
        <begin position="410"/>
        <end position="424"/>
    </location>
</feature>
<gene>
    <name evidence="2" type="ORF">H1R20_g7806</name>
</gene>
<feature type="non-terminal residue" evidence="2">
    <location>
        <position position="589"/>
    </location>
</feature>
<accession>A0A9W8J6Y3</accession>
<feature type="compositionally biased region" description="Low complexity" evidence="1">
    <location>
        <begin position="541"/>
        <end position="550"/>
    </location>
</feature>
<dbReference type="Proteomes" id="UP001140091">
    <property type="component" value="Unassembled WGS sequence"/>
</dbReference>
<dbReference type="OrthoDB" id="3268823at2759"/>
<feature type="region of interest" description="Disordered" evidence="1">
    <location>
        <begin position="93"/>
        <end position="169"/>
    </location>
</feature>
<sequence length="589" mass="60649">MRLLLLNLQRNGLKKTLGAVSGEQDRIQDLPASNVSTPGPVVPGAFPIPSLLYQAGSTGNATSALETARGYVGAAGKKVAEYVPAVSSIIPSFSNKSNNVEHPELSKNGLEAVSGESLAKLPDERKEEGTLTSRGNERNANGLEILSGESLAKLPEERARESANPTISEQVRDTAASALNTAQGYAASTAQAAQNTTTAAAQTTQGAASSTVDSSTGAATQVKNLAIDTRDSYTKAASTTAHNIAESTSENTKSTANSARDYANSAPGAVSNTAGTAVQTTKDASTTAGNTTAAAVPAPVKGAATTAFETAKDYVETAGDKAKAYLPESVGSYLPTHGAPLIASRDDSVLNTNNANGLTNLPDGSTSFAVLPEERNTAVLPSHDAESNAPLGKTGGVGRLPEGRGVALLPDERKGKTAFDEKDQGTTGSLNVPSTRDNHSPFAPESTDGASNDASIRTLAGSLQGKNEKFAPGVDLAKGEQTLEGKERHEGIGQQPPPVPEKSRASDSMVAHTGHTPAVNTTGRDIGFVSPAGHDHEVLASSPTSSSPSSQTKKHGFMDKVKGEMKVLSGKLTHKEEKVLEGKRLLGKN</sequence>
<keyword evidence="3" id="KW-1185">Reference proteome</keyword>
<feature type="compositionally biased region" description="Polar residues" evidence="1">
    <location>
        <begin position="238"/>
        <end position="258"/>
    </location>
</feature>
<feature type="compositionally biased region" description="Polar residues" evidence="1">
    <location>
        <begin position="425"/>
        <end position="435"/>
    </location>
</feature>
<feature type="compositionally biased region" description="Polar residues" evidence="1">
    <location>
        <begin position="270"/>
        <end position="283"/>
    </location>
</feature>
<organism evidence="2 3">
    <name type="scientific">Candolleomyces eurysporus</name>
    <dbReference type="NCBI Taxonomy" id="2828524"/>
    <lineage>
        <taxon>Eukaryota</taxon>
        <taxon>Fungi</taxon>
        <taxon>Dikarya</taxon>
        <taxon>Basidiomycota</taxon>
        <taxon>Agaricomycotina</taxon>
        <taxon>Agaricomycetes</taxon>
        <taxon>Agaricomycetidae</taxon>
        <taxon>Agaricales</taxon>
        <taxon>Agaricineae</taxon>
        <taxon>Psathyrellaceae</taxon>
        <taxon>Candolleomyces</taxon>
    </lineage>
</organism>
<feature type="region of interest" description="Disordered" evidence="1">
    <location>
        <begin position="238"/>
        <end position="283"/>
    </location>
</feature>
<evidence type="ECO:0000313" key="3">
    <source>
        <dbReference type="Proteomes" id="UP001140091"/>
    </source>
</evidence>
<comment type="caution">
    <text evidence="2">The sequence shown here is derived from an EMBL/GenBank/DDBJ whole genome shotgun (WGS) entry which is preliminary data.</text>
</comment>
<evidence type="ECO:0000256" key="1">
    <source>
        <dbReference type="SAM" id="MobiDB-lite"/>
    </source>
</evidence>
<evidence type="ECO:0000313" key="2">
    <source>
        <dbReference type="EMBL" id="KAJ2929297.1"/>
    </source>
</evidence>
<reference evidence="2" key="1">
    <citation type="submission" date="2022-06" db="EMBL/GenBank/DDBJ databases">
        <title>Genome Sequence of Candolleomyces eurysporus.</title>
        <authorList>
            <person name="Buettner E."/>
        </authorList>
    </citation>
    <scope>NUCLEOTIDE SEQUENCE</scope>
    <source>
        <strain evidence="2">VTCC 930004</strain>
    </source>
</reference>
<proteinExistence type="predicted"/>
<dbReference type="EMBL" id="JANBPK010000882">
    <property type="protein sequence ID" value="KAJ2929297.1"/>
    <property type="molecule type" value="Genomic_DNA"/>
</dbReference>
<feature type="region of interest" description="Disordered" evidence="1">
    <location>
        <begin position="383"/>
        <end position="453"/>
    </location>
</feature>
<feature type="region of interest" description="Disordered" evidence="1">
    <location>
        <begin position="485"/>
        <end position="559"/>
    </location>
</feature>